<dbReference type="EMBL" id="MU273655">
    <property type="protein sequence ID" value="KAI0029816.1"/>
    <property type="molecule type" value="Genomic_DNA"/>
</dbReference>
<reference evidence="1" key="2">
    <citation type="journal article" date="2022" name="New Phytol.">
        <title>Evolutionary transition to the ectomycorrhizal habit in the genomes of a hyperdiverse lineage of mushroom-forming fungi.</title>
        <authorList>
            <person name="Looney B."/>
            <person name="Miyauchi S."/>
            <person name="Morin E."/>
            <person name="Drula E."/>
            <person name="Courty P.E."/>
            <person name="Kohler A."/>
            <person name="Kuo A."/>
            <person name="LaButti K."/>
            <person name="Pangilinan J."/>
            <person name="Lipzen A."/>
            <person name="Riley R."/>
            <person name="Andreopoulos W."/>
            <person name="He G."/>
            <person name="Johnson J."/>
            <person name="Nolan M."/>
            <person name="Tritt A."/>
            <person name="Barry K.W."/>
            <person name="Grigoriev I.V."/>
            <person name="Nagy L.G."/>
            <person name="Hibbett D."/>
            <person name="Henrissat B."/>
            <person name="Matheny P.B."/>
            <person name="Labbe J."/>
            <person name="Martin F.M."/>
        </authorList>
    </citation>
    <scope>NUCLEOTIDE SEQUENCE</scope>
    <source>
        <strain evidence="1">EC-137</strain>
    </source>
</reference>
<feature type="non-terminal residue" evidence="1">
    <location>
        <position position="131"/>
    </location>
</feature>
<keyword evidence="2" id="KW-1185">Reference proteome</keyword>
<evidence type="ECO:0000313" key="1">
    <source>
        <dbReference type="EMBL" id="KAI0029816.1"/>
    </source>
</evidence>
<evidence type="ECO:0000313" key="2">
    <source>
        <dbReference type="Proteomes" id="UP000814128"/>
    </source>
</evidence>
<proteinExistence type="predicted"/>
<name>A0ACB8QDC3_9AGAM</name>
<comment type="caution">
    <text evidence="1">The sequence shown here is derived from an EMBL/GenBank/DDBJ whole genome shotgun (WGS) entry which is preliminary data.</text>
</comment>
<protein>
    <submittedName>
        <fullName evidence="1">Uncharacterized protein</fullName>
    </submittedName>
</protein>
<accession>A0ACB8QDC3</accession>
<reference evidence="1" key="1">
    <citation type="submission" date="2021-02" db="EMBL/GenBank/DDBJ databases">
        <authorList>
            <consortium name="DOE Joint Genome Institute"/>
            <person name="Ahrendt S."/>
            <person name="Looney B.P."/>
            <person name="Miyauchi S."/>
            <person name="Morin E."/>
            <person name="Drula E."/>
            <person name="Courty P.E."/>
            <person name="Chicoki N."/>
            <person name="Fauchery L."/>
            <person name="Kohler A."/>
            <person name="Kuo A."/>
            <person name="Labutti K."/>
            <person name="Pangilinan J."/>
            <person name="Lipzen A."/>
            <person name="Riley R."/>
            <person name="Andreopoulos W."/>
            <person name="He G."/>
            <person name="Johnson J."/>
            <person name="Barry K.W."/>
            <person name="Grigoriev I.V."/>
            <person name="Nagy L."/>
            <person name="Hibbett D."/>
            <person name="Henrissat B."/>
            <person name="Matheny P.B."/>
            <person name="Labbe J."/>
            <person name="Martin F."/>
        </authorList>
    </citation>
    <scope>NUCLEOTIDE SEQUENCE</scope>
    <source>
        <strain evidence="1">EC-137</strain>
    </source>
</reference>
<gene>
    <name evidence="1" type="ORF">K488DRAFT_32141</name>
</gene>
<feature type="non-terminal residue" evidence="1">
    <location>
        <position position="1"/>
    </location>
</feature>
<sequence length="131" mass="13862">LDADLYGDLYGNDDVSPSTQTTHAISQPSTTNSIATQSSTSTVKNEASPLTPVHPVAKQEAPTPIAPATNSIPTYDSTAQDIAPEPSLIPTYTDGETGQPKFMPPPRDSGSYEDLAAKERSVRPSEMKDEG</sequence>
<dbReference type="Proteomes" id="UP000814128">
    <property type="component" value="Unassembled WGS sequence"/>
</dbReference>
<organism evidence="1 2">
    <name type="scientific">Vararia minispora EC-137</name>
    <dbReference type="NCBI Taxonomy" id="1314806"/>
    <lineage>
        <taxon>Eukaryota</taxon>
        <taxon>Fungi</taxon>
        <taxon>Dikarya</taxon>
        <taxon>Basidiomycota</taxon>
        <taxon>Agaricomycotina</taxon>
        <taxon>Agaricomycetes</taxon>
        <taxon>Russulales</taxon>
        <taxon>Lachnocladiaceae</taxon>
        <taxon>Vararia</taxon>
    </lineage>
</organism>